<dbReference type="PANTHER" id="PTHR38593:SF1">
    <property type="entry name" value="BLR2558 PROTEIN"/>
    <property type="match status" value="1"/>
</dbReference>
<accession>A0A239LX32</accession>
<dbReference type="Gene3D" id="1.20.1260.10">
    <property type="match status" value="1"/>
</dbReference>
<organism evidence="3 6">
    <name type="scientific">Pseudomonas delhiensis</name>
    <dbReference type="NCBI Taxonomy" id="366289"/>
    <lineage>
        <taxon>Bacteria</taxon>
        <taxon>Pseudomonadati</taxon>
        <taxon>Pseudomonadota</taxon>
        <taxon>Gammaproteobacteria</taxon>
        <taxon>Pseudomonadales</taxon>
        <taxon>Pseudomonadaceae</taxon>
        <taxon>Pseudomonas</taxon>
    </lineage>
</organism>
<name>A0A239LX32_9PSED</name>
<keyword evidence="5" id="KW-1185">Reference proteome</keyword>
<evidence type="ECO:0000313" key="5">
    <source>
        <dbReference type="Proteomes" id="UP000198309"/>
    </source>
</evidence>
<feature type="chain" id="PRO_5011465577" evidence="1">
    <location>
        <begin position="22"/>
        <end position="168"/>
    </location>
</feature>
<evidence type="ECO:0000259" key="2">
    <source>
        <dbReference type="Pfam" id="PF13628"/>
    </source>
</evidence>
<evidence type="ECO:0000313" key="3">
    <source>
        <dbReference type="EMBL" id="SDI25192.1"/>
    </source>
</evidence>
<dbReference type="Proteomes" id="UP000198309">
    <property type="component" value="Unassembled WGS sequence"/>
</dbReference>
<dbReference type="EMBL" id="FZPC01000022">
    <property type="protein sequence ID" value="SNT34522.1"/>
    <property type="molecule type" value="Genomic_DNA"/>
</dbReference>
<evidence type="ECO:0000313" key="4">
    <source>
        <dbReference type="EMBL" id="SNT34522.1"/>
    </source>
</evidence>
<dbReference type="EMBL" id="FNEC01000003">
    <property type="protein sequence ID" value="SDI25192.1"/>
    <property type="molecule type" value="Genomic_DNA"/>
</dbReference>
<dbReference type="InterPro" id="IPR012347">
    <property type="entry name" value="Ferritin-like"/>
</dbReference>
<reference evidence="3 6" key="1">
    <citation type="submission" date="2016-10" db="EMBL/GenBank/DDBJ databases">
        <authorList>
            <person name="de Groot N.N."/>
        </authorList>
    </citation>
    <scope>NUCLEOTIDE SEQUENCE [LARGE SCALE GENOMIC DNA]</scope>
    <source>
        <strain evidence="3 6">CCM 7361</strain>
    </source>
</reference>
<dbReference type="PANTHER" id="PTHR38593">
    <property type="entry name" value="BLR2558 PROTEIN"/>
    <property type="match status" value="1"/>
</dbReference>
<dbReference type="RefSeq" id="WP_089393195.1">
    <property type="nucleotide sequence ID" value="NZ_FNEC01000003.1"/>
</dbReference>
<keyword evidence="1" id="KW-0732">Signal</keyword>
<dbReference type="AlphaFoldDB" id="A0A239LX32"/>
<dbReference type="Proteomes" id="UP000199693">
    <property type="component" value="Unassembled WGS sequence"/>
</dbReference>
<gene>
    <name evidence="3" type="ORF">SAMN05216189_1003156</name>
    <name evidence="4" type="ORF">SAMN06295949_12261</name>
</gene>
<reference evidence="4 5" key="2">
    <citation type="submission" date="2017-06" db="EMBL/GenBank/DDBJ databases">
        <authorList>
            <person name="Varghese N."/>
            <person name="Submissions S."/>
        </authorList>
    </citation>
    <scope>NUCLEOTIDE SEQUENCE [LARGE SCALE GENOMIC DNA]</scope>
    <source>
        <strain evidence="4 5">RLD-1</strain>
    </source>
</reference>
<evidence type="ECO:0000256" key="1">
    <source>
        <dbReference type="SAM" id="SignalP"/>
    </source>
</evidence>
<proteinExistence type="predicted"/>
<sequence>MAARIPLLLFACLCCIGLAHAAPASEPHATFVASALANSQQQLARARLALDHGHTTAVRDQAQGLIDQHQRLQEDLRILARRKGLLPPRDETREARATQAREQLANSQRFDRDYAEAQLASSRQAVELFDRLAGDGSDAELQRFARHWQPQLYHQREIAQQLVDGEKP</sequence>
<protein>
    <submittedName>
        <fullName evidence="3 4">Membrane protein</fullName>
    </submittedName>
</protein>
<feature type="domain" description="DUF4142" evidence="2">
    <location>
        <begin position="29"/>
        <end position="162"/>
    </location>
</feature>
<dbReference type="Pfam" id="PF13628">
    <property type="entry name" value="DUF4142"/>
    <property type="match status" value="1"/>
</dbReference>
<feature type="signal peptide" evidence="1">
    <location>
        <begin position="1"/>
        <end position="21"/>
    </location>
</feature>
<dbReference type="InterPro" id="IPR025419">
    <property type="entry name" value="DUF4142"/>
</dbReference>
<evidence type="ECO:0000313" key="6">
    <source>
        <dbReference type="Proteomes" id="UP000199693"/>
    </source>
</evidence>